<dbReference type="InterPro" id="IPR002078">
    <property type="entry name" value="Sigma_54_int"/>
</dbReference>
<dbReference type="GO" id="GO:0006355">
    <property type="term" value="P:regulation of DNA-templated transcription"/>
    <property type="evidence" value="ECO:0007669"/>
    <property type="project" value="InterPro"/>
</dbReference>
<dbReference type="InterPro" id="IPR009057">
    <property type="entry name" value="Homeodomain-like_sf"/>
</dbReference>
<dbReference type="SMART" id="SM00382">
    <property type="entry name" value="AAA"/>
    <property type="match status" value="1"/>
</dbReference>
<dbReference type="SMART" id="SM00448">
    <property type="entry name" value="REC"/>
    <property type="match status" value="1"/>
</dbReference>
<dbReference type="STRING" id="560819.SAMN05428998_119108"/>
<feature type="domain" description="Response regulatory" evidence="10">
    <location>
        <begin position="7"/>
        <end position="121"/>
    </location>
</feature>
<dbReference type="Gene3D" id="1.10.10.60">
    <property type="entry name" value="Homeodomain-like"/>
    <property type="match status" value="1"/>
</dbReference>
<evidence type="ECO:0000256" key="7">
    <source>
        <dbReference type="ARBA" id="ARBA00023163"/>
    </source>
</evidence>
<dbReference type="InterPro" id="IPR027417">
    <property type="entry name" value="P-loop_NTPase"/>
</dbReference>
<dbReference type="PANTHER" id="PTHR32071">
    <property type="entry name" value="TRANSCRIPTIONAL REGULATORY PROTEIN"/>
    <property type="match status" value="1"/>
</dbReference>
<evidence type="ECO:0000256" key="3">
    <source>
        <dbReference type="ARBA" id="ARBA00023012"/>
    </source>
</evidence>
<evidence type="ECO:0000259" key="9">
    <source>
        <dbReference type="PROSITE" id="PS50045"/>
    </source>
</evidence>
<evidence type="ECO:0000256" key="5">
    <source>
        <dbReference type="ARBA" id="ARBA00023125"/>
    </source>
</evidence>
<dbReference type="GO" id="GO:0043565">
    <property type="term" value="F:sequence-specific DNA binding"/>
    <property type="evidence" value="ECO:0007669"/>
    <property type="project" value="InterPro"/>
</dbReference>
<dbReference type="InterPro" id="IPR058031">
    <property type="entry name" value="AAA_lid_NorR"/>
</dbReference>
<sequence length="441" mass="48135">MSLEGRRVGLIEDDAIMGESLAQSLELEGCAVDWWRTGEDAISGLTALPHDLVICDIRLPDMTGEAVFRAFSRAEAATPFLFMTAYGDIDHAVALMRAGAADYLTKPFDMRSFIDRAGALVDRLGACRRADGELPVLGVSPEMRHLEEQLGRLAARPATVLLEGETGVGKEVCARFLHRRSPAADRPFVAVNCAAIPADLMESELFGHEKGAFTGATARHLGYAERAGGGVLFLDEIGELPLPLQGKLLRLIEERSFVRLGGERPQAFPARVLCATNAGLGRRVSEGRFREDLFYRINVVTIDVPPLRNRPDDVLWLFERFFEEQARDSGFEGRVSALVEEALLAHDWPGNARELRNRVERALALCVGEVVGPADLFPEHGAGGADAAPVGSLAAVRSAAERRQILRALDATGGRLAEAARALNVSRTTLWEKMRRYGIDQ</sequence>
<feature type="modified residue" description="4-aspartylphosphate" evidence="8">
    <location>
        <position position="56"/>
    </location>
</feature>
<keyword evidence="4" id="KW-0805">Transcription regulation</keyword>
<dbReference type="PANTHER" id="PTHR32071:SF117">
    <property type="entry name" value="PTS-DEPENDENT DIHYDROXYACETONE KINASE OPERON REGULATORY PROTEIN-RELATED"/>
    <property type="match status" value="1"/>
</dbReference>
<feature type="domain" description="Sigma-54 factor interaction" evidence="9">
    <location>
        <begin position="136"/>
        <end position="364"/>
    </location>
</feature>
<evidence type="ECO:0000313" key="12">
    <source>
        <dbReference type="Proteomes" id="UP000192917"/>
    </source>
</evidence>
<evidence type="ECO:0000256" key="6">
    <source>
        <dbReference type="ARBA" id="ARBA00023159"/>
    </source>
</evidence>
<dbReference type="Pfam" id="PF02954">
    <property type="entry name" value="HTH_8"/>
    <property type="match status" value="1"/>
</dbReference>
<keyword evidence="5 11" id="KW-0238">DNA-binding</keyword>
<evidence type="ECO:0000256" key="8">
    <source>
        <dbReference type="PROSITE-ProRule" id="PRU00169"/>
    </source>
</evidence>
<dbReference type="CDD" id="cd00009">
    <property type="entry name" value="AAA"/>
    <property type="match status" value="1"/>
</dbReference>
<dbReference type="SUPFAM" id="SSF46689">
    <property type="entry name" value="Homeodomain-like"/>
    <property type="match status" value="1"/>
</dbReference>
<dbReference type="InterPro" id="IPR011006">
    <property type="entry name" value="CheY-like_superfamily"/>
</dbReference>
<reference evidence="11 12" key="1">
    <citation type="submission" date="2017-04" db="EMBL/GenBank/DDBJ databases">
        <authorList>
            <person name="Afonso C.L."/>
            <person name="Miller P.J."/>
            <person name="Scott M.A."/>
            <person name="Spackman E."/>
            <person name="Goraichik I."/>
            <person name="Dimitrov K.M."/>
            <person name="Suarez D.L."/>
            <person name="Swayne D.E."/>
        </authorList>
    </citation>
    <scope>NUCLEOTIDE SEQUENCE [LARGE SCALE GENOMIC DNA]</scope>
    <source>
        <strain evidence="11 12">USBA 355</strain>
    </source>
</reference>
<dbReference type="PROSITE" id="PS50045">
    <property type="entry name" value="SIGMA54_INTERACT_4"/>
    <property type="match status" value="1"/>
</dbReference>
<dbReference type="AlphaFoldDB" id="A0A1Y6CGF1"/>
<dbReference type="Gene3D" id="3.40.50.300">
    <property type="entry name" value="P-loop containing nucleotide triphosphate hydrolases"/>
    <property type="match status" value="1"/>
</dbReference>
<dbReference type="InterPro" id="IPR001789">
    <property type="entry name" value="Sig_transdc_resp-reg_receiver"/>
</dbReference>
<keyword evidence="8" id="KW-0597">Phosphoprotein</keyword>
<proteinExistence type="predicted"/>
<keyword evidence="2" id="KW-0067">ATP-binding</keyword>
<dbReference type="Pfam" id="PF25601">
    <property type="entry name" value="AAA_lid_14"/>
    <property type="match status" value="1"/>
</dbReference>
<dbReference type="Gene3D" id="1.10.8.60">
    <property type="match status" value="1"/>
</dbReference>
<dbReference type="SUPFAM" id="SSF52540">
    <property type="entry name" value="P-loop containing nucleoside triphosphate hydrolases"/>
    <property type="match status" value="1"/>
</dbReference>
<dbReference type="GO" id="GO:0005524">
    <property type="term" value="F:ATP binding"/>
    <property type="evidence" value="ECO:0007669"/>
    <property type="project" value="UniProtKB-KW"/>
</dbReference>
<keyword evidence="3" id="KW-0902">Two-component regulatory system</keyword>
<dbReference type="InterPro" id="IPR002197">
    <property type="entry name" value="HTH_Fis"/>
</dbReference>
<keyword evidence="7" id="KW-0804">Transcription</keyword>
<dbReference type="EMBL" id="FWZX01000019">
    <property type="protein sequence ID" value="SMF54262.1"/>
    <property type="molecule type" value="Genomic_DNA"/>
</dbReference>
<evidence type="ECO:0000259" key="10">
    <source>
        <dbReference type="PROSITE" id="PS50110"/>
    </source>
</evidence>
<organism evidence="11 12">
    <name type="scientific">Tistlia consotensis USBA 355</name>
    <dbReference type="NCBI Taxonomy" id="560819"/>
    <lineage>
        <taxon>Bacteria</taxon>
        <taxon>Pseudomonadati</taxon>
        <taxon>Pseudomonadota</taxon>
        <taxon>Alphaproteobacteria</taxon>
        <taxon>Rhodospirillales</taxon>
        <taxon>Rhodovibrionaceae</taxon>
        <taxon>Tistlia</taxon>
    </lineage>
</organism>
<dbReference type="Gene3D" id="3.40.50.2300">
    <property type="match status" value="1"/>
</dbReference>
<evidence type="ECO:0000256" key="1">
    <source>
        <dbReference type="ARBA" id="ARBA00022741"/>
    </source>
</evidence>
<dbReference type="RefSeq" id="WP_085124602.1">
    <property type="nucleotide sequence ID" value="NZ_FWZX01000019.1"/>
</dbReference>
<evidence type="ECO:0000313" key="11">
    <source>
        <dbReference type="EMBL" id="SMF54262.1"/>
    </source>
</evidence>
<keyword evidence="12" id="KW-1185">Reference proteome</keyword>
<accession>A0A1Y6CGF1</accession>
<name>A0A1Y6CGF1_9PROT</name>
<evidence type="ECO:0000256" key="4">
    <source>
        <dbReference type="ARBA" id="ARBA00023015"/>
    </source>
</evidence>
<dbReference type="Pfam" id="PF00158">
    <property type="entry name" value="Sigma54_activat"/>
    <property type="match status" value="1"/>
</dbReference>
<dbReference type="SUPFAM" id="SSF52172">
    <property type="entry name" value="CheY-like"/>
    <property type="match status" value="1"/>
</dbReference>
<dbReference type="PROSITE" id="PS50110">
    <property type="entry name" value="RESPONSE_REGULATORY"/>
    <property type="match status" value="1"/>
</dbReference>
<dbReference type="FunFam" id="3.40.50.300:FF:000006">
    <property type="entry name" value="DNA-binding transcriptional regulator NtrC"/>
    <property type="match status" value="1"/>
</dbReference>
<keyword evidence="1" id="KW-0547">Nucleotide-binding</keyword>
<evidence type="ECO:0000256" key="2">
    <source>
        <dbReference type="ARBA" id="ARBA00022840"/>
    </source>
</evidence>
<dbReference type="Proteomes" id="UP000192917">
    <property type="component" value="Unassembled WGS sequence"/>
</dbReference>
<protein>
    <submittedName>
        <fullName evidence="11">DNA-binding transcriptional response regulator, NtrC family, contains REC, AAA-type ATPase, and a Fis-type DNA-binding domains</fullName>
    </submittedName>
</protein>
<keyword evidence="6" id="KW-0010">Activator</keyword>
<dbReference type="GO" id="GO:0000160">
    <property type="term" value="P:phosphorelay signal transduction system"/>
    <property type="evidence" value="ECO:0007669"/>
    <property type="project" value="UniProtKB-KW"/>
</dbReference>
<gene>
    <name evidence="11" type="ORF">SAMN05428998_119108</name>
</gene>
<dbReference type="InterPro" id="IPR003593">
    <property type="entry name" value="AAA+_ATPase"/>
</dbReference>
<dbReference type="Pfam" id="PF00072">
    <property type="entry name" value="Response_reg"/>
    <property type="match status" value="1"/>
</dbReference>
<dbReference type="PRINTS" id="PR01590">
    <property type="entry name" value="HTHFIS"/>
</dbReference>